<protein>
    <submittedName>
        <fullName evidence="1">Uncharacterized protein</fullName>
    </submittedName>
</protein>
<accession>A0A2N1MDE8</accession>
<dbReference type="AlphaFoldDB" id="A0A2N1MDE8"/>
<sequence>MCRSANSELSKITTTYLRNPNSEEANKQIYFIYKFFSEPSLSRYLYFTTGRHEQVVQKEFVLRTNINSTFYIDISINMQIDYVRKGYNGNKITYIPNIGD</sequence>
<comment type="caution">
    <text evidence="1">The sequence shown here is derived from an EMBL/GenBank/DDBJ whole genome shotgun (WGS) entry which is preliminary data.</text>
</comment>
<name>A0A2N1MDE8_9GLOM</name>
<reference evidence="1 2" key="1">
    <citation type="submission" date="2016-04" db="EMBL/GenBank/DDBJ databases">
        <title>Genome analyses suggest a sexual origin of heterokaryosis in a supposedly ancient asexual fungus.</title>
        <authorList>
            <person name="Ropars J."/>
            <person name="Sedzielewska K."/>
            <person name="Noel J."/>
            <person name="Charron P."/>
            <person name="Farinelli L."/>
            <person name="Marton T."/>
            <person name="Kruger M."/>
            <person name="Pelin A."/>
            <person name="Brachmann A."/>
            <person name="Corradi N."/>
        </authorList>
    </citation>
    <scope>NUCLEOTIDE SEQUENCE [LARGE SCALE GENOMIC DNA]</scope>
    <source>
        <strain evidence="1 2">C2</strain>
    </source>
</reference>
<evidence type="ECO:0000313" key="1">
    <source>
        <dbReference type="EMBL" id="PKK59664.1"/>
    </source>
</evidence>
<dbReference type="EMBL" id="LLXL01002939">
    <property type="protein sequence ID" value="PKK59664.1"/>
    <property type="molecule type" value="Genomic_DNA"/>
</dbReference>
<evidence type="ECO:0000313" key="2">
    <source>
        <dbReference type="Proteomes" id="UP000233469"/>
    </source>
</evidence>
<dbReference type="VEuPathDB" id="FungiDB:FUN_015893"/>
<gene>
    <name evidence="1" type="ORF">RhiirC2_857247</name>
</gene>
<dbReference type="Proteomes" id="UP000233469">
    <property type="component" value="Unassembled WGS sequence"/>
</dbReference>
<organism evidence="1 2">
    <name type="scientific">Rhizophagus irregularis</name>
    <dbReference type="NCBI Taxonomy" id="588596"/>
    <lineage>
        <taxon>Eukaryota</taxon>
        <taxon>Fungi</taxon>
        <taxon>Fungi incertae sedis</taxon>
        <taxon>Mucoromycota</taxon>
        <taxon>Glomeromycotina</taxon>
        <taxon>Glomeromycetes</taxon>
        <taxon>Glomerales</taxon>
        <taxon>Glomeraceae</taxon>
        <taxon>Rhizophagus</taxon>
    </lineage>
</organism>
<reference evidence="1 2" key="2">
    <citation type="submission" date="2017-10" db="EMBL/GenBank/DDBJ databases">
        <title>Extensive intraspecific genome diversity in a model arbuscular mycorrhizal fungus.</title>
        <authorList>
            <person name="Chen E.C.H."/>
            <person name="Morin E."/>
            <person name="Baudet D."/>
            <person name="Noel J."/>
            <person name="Ndikumana S."/>
            <person name="Charron P."/>
            <person name="St-Onge C."/>
            <person name="Giorgi J."/>
            <person name="Grigoriev I.V."/>
            <person name="Roux C."/>
            <person name="Martin F.M."/>
            <person name="Corradi N."/>
        </authorList>
    </citation>
    <scope>NUCLEOTIDE SEQUENCE [LARGE SCALE GENOMIC DNA]</scope>
    <source>
        <strain evidence="1 2">C2</strain>
    </source>
</reference>
<proteinExistence type="predicted"/>